<dbReference type="Gene3D" id="3.90.400.10">
    <property type="entry name" value="Oligo-1,6-glucosidase, Domain 2"/>
    <property type="match status" value="1"/>
</dbReference>
<dbReference type="EMBL" id="CP011002">
    <property type="protein sequence ID" value="AKO65855.1"/>
    <property type="molecule type" value="Genomic_DNA"/>
</dbReference>
<dbReference type="OrthoDB" id="9805159at2"/>
<dbReference type="Pfam" id="PF00128">
    <property type="entry name" value="Alpha-amylase"/>
    <property type="match status" value="1"/>
</dbReference>
<feature type="binding site" evidence="3">
    <location>
        <position position="447"/>
    </location>
    <ligand>
        <name>substrate</name>
    </ligand>
</feature>
<dbReference type="GO" id="GO:0016757">
    <property type="term" value="F:glycosyltransferase activity"/>
    <property type="evidence" value="ECO:0007669"/>
    <property type="project" value="UniProtKB-KW"/>
</dbReference>
<evidence type="ECO:0000313" key="6">
    <source>
        <dbReference type="Proteomes" id="UP000066549"/>
    </source>
</evidence>
<keyword evidence="1" id="KW-0328">Glycosyltransferase</keyword>
<evidence type="ECO:0000313" key="5">
    <source>
        <dbReference type="EMBL" id="AKO65855.1"/>
    </source>
</evidence>
<organism evidence="5 6">
    <name type="scientific">Methylophilales bacterium MBRS-H7</name>
    <dbReference type="NCBI Taxonomy" id="1623450"/>
    <lineage>
        <taxon>Bacteria</taxon>
        <taxon>Pseudomonadati</taxon>
        <taxon>Pseudomonadota</taxon>
        <taxon>Betaproteobacteria</taxon>
        <taxon>Nitrosomonadales</taxon>
        <taxon>OM43 clade</taxon>
    </lineage>
</organism>
<proteinExistence type="predicted"/>
<feature type="binding site" evidence="3">
    <location>
        <position position="139"/>
    </location>
    <ligand>
        <name>substrate</name>
    </ligand>
</feature>
<protein>
    <submittedName>
        <fullName evidence="5">Alpha-amylase</fullName>
    </submittedName>
</protein>
<keyword evidence="6" id="KW-1185">Reference proteome</keyword>
<gene>
    <name evidence="5" type="ORF">VI33_03820</name>
</gene>
<dbReference type="Gene3D" id="2.60.40.1180">
    <property type="entry name" value="Golgi alpha-mannosidase II"/>
    <property type="match status" value="1"/>
</dbReference>
<dbReference type="GO" id="GO:0005975">
    <property type="term" value="P:carbohydrate metabolic process"/>
    <property type="evidence" value="ECO:0007669"/>
    <property type="project" value="InterPro"/>
</dbReference>
<feature type="binding site" evidence="3">
    <location>
        <begin position="232"/>
        <end position="234"/>
    </location>
    <ligand>
        <name>substrate</name>
    </ligand>
</feature>
<evidence type="ECO:0000259" key="4">
    <source>
        <dbReference type="SMART" id="SM00642"/>
    </source>
</evidence>
<reference evidence="5 6" key="1">
    <citation type="submission" date="2015-03" db="EMBL/GenBank/DDBJ databases">
        <title>Comparative analysis of the OM43 clade including a novel species from Red Sea uncovers genomic and metabolic diversity among marine methylotrophs.</title>
        <authorList>
            <person name="Jimenez-Infante F."/>
            <person name="Ngugi D.K."/>
            <person name="Vinu M."/>
            <person name="Alam I."/>
            <person name="Kamau A."/>
            <person name="Blom J."/>
            <person name="Bajic V.B."/>
            <person name="Stingl U."/>
        </authorList>
    </citation>
    <scope>NUCLEOTIDE SEQUENCE [LARGE SCALE GENOMIC DNA]</scope>
    <source>
        <strain evidence="5 6">MBRSH7</strain>
    </source>
</reference>
<evidence type="ECO:0000256" key="2">
    <source>
        <dbReference type="ARBA" id="ARBA00022679"/>
    </source>
</evidence>
<keyword evidence="2" id="KW-0808">Transferase</keyword>
<accession>A0A0H4J1F3</accession>
<dbReference type="SUPFAM" id="SSF51445">
    <property type="entry name" value="(Trans)glycosidases"/>
    <property type="match status" value="1"/>
</dbReference>
<dbReference type="InterPro" id="IPR006047">
    <property type="entry name" value="GH13_cat_dom"/>
</dbReference>
<sequence length="571" mass="66693">MSFQNKICEQILNHLNVIYPKSNNTHLTNKIFSIFFEKKSPKQHLIQNRWDESDVALITYLDTFYDDDEKNIQTLNKVLNTYLQDSVSIIHLLPFFPYSSDDGFAVIDYLKIKRGLATWSDIKKLSSKYKIMADLVINHCSSESEWFQQFLNNQLPGKKFFLDYEDKFDTSKIVRPRSHDLLQLFKTKKNKKYVWCTFSRDQVDLNFKNKDVLIEFLKIIKFYLDQGISILRLDAVAFLWKELGTNCINLNETHEIIKLFRLLLDASSQKTFLITETNLPNKENLDYFGNGNEAQLIYNFSLPPLILYSMLYGNSTILRKWLMSMPPPMEGTTYFNFIASHDGIGMRPAEGLISERNIKAILKRMKEFGGEVSYRKVENKSKPYEINIALIDALKGTINNLDNFQIHRFICAHAIMLSLEGIPAIYVHSFFGTENDYAGMQSTKQKRSINRKRYGLKDLSNKMNKKTIHSSVLKQLNSLISIRKKQPAFHPNATQFTLNLGEKIFALWRQCQNRKQSIFVLCNITNQKQPVDLNEINLIFNKNWIDLISNKKIESKKISLKPYQTMWISNY</sequence>
<dbReference type="Gene3D" id="3.20.20.80">
    <property type="entry name" value="Glycosidases"/>
    <property type="match status" value="1"/>
</dbReference>
<name>A0A0H4J1F3_9PROT</name>
<feature type="domain" description="Glycosyl hydrolase family 13 catalytic" evidence="4">
    <location>
        <begin position="58"/>
        <end position="483"/>
    </location>
</feature>
<feature type="binding site" evidence="3">
    <location>
        <position position="101"/>
    </location>
    <ligand>
        <name>substrate</name>
    </ligand>
</feature>
<evidence type="ECO:0000256" key="1">
    <source>
        <dbReference type="ARBA" id="ARBA00022676"/>
    </source>
</evidence>
<dbReference type="InterPro" id="IPR013780">
    <property type="entry name" value="Glyco_hydro_b"/>
</dbReference>
<dbReference type="InterPro" id="IPR017853">
    <property type="entry name" value="GH"/>
</dbReference>
<dbReference type="InterPro" id="IPR033746">
    <property type="entry name" value="GGa_phosphorylase"/>
</dbReference>
<dbReference type="PANTHER" id="PTHR10357">
    <property type="entry name" value="ALPHA-AMYLASE FAMILY MEMBER"/>
    <property type="match status" value="1"/>
</dbReference>
<dbReference type="AlphaFoldDB" id="A0A0H4J1F3"/>
<dbReference type="Proteomes" id="UP000066549">
    <property type="component" value="Chromosome"/>
</dbReference>
<dbReference type="PIRSF" id="PIRSF003059">
    <property type="entry name" value="Sucrose_phosphorylase"/>
    <property type="match status" value="1"/>
</dbReference>
<dbReference type="InterPro" id="IPR045857">
    <property type="entry name" value="O16G_dom_2"/>
</dbReference>
<dbReference type="InterPro" id="IPR016377">
    <property type="entry name" value="Sucrose_GGa_phosphorylase-rel"/>
</dbReference>
<dbReference type="PANTHER" id="PTHR10357:SF214">
    <property type="entry name" value="GLUCOSYLGLYCERATE PHOSPHORYLASE"/>
    <property type="match status" value="1"/>
</dbReference>
<dbReference type="CDD" id="cd11356">
    <property type="entry name" value="AmyAc_Sucrose_phosphorylase-like_1"/>
    <property type="match status" value="1"/>
</dbReference>
<dbReference type="PATRIC" id="fig|1623450.3.peg.756"/>
<dbReference type="SMART" id="SM00642">
    <property type="entry name" value="Aamy"/>
    <property type="match status" value="1"/>
</dbReference>
<evidence type="ECO:0000256" key="3">
    <source>
        <dbReference type="PIRSR" id="PIRSR003059-2"/>
    </source>
</evidence>
<feature type="binding site" evidence="3">
    <location>
        <begin position="341"/>
        <end position="342"/>
    </location>
    <ligand>
        <name>substrate</name>
    </ligand>
</feature>